<accession>A0A0J5P4X1</accession>
<dbReference type="EMBL" id="JWIZ01000096">
    <property type="protein sequence ID" value="KMK50504.1"/>
    <property type="molecule type" value="Genomic_DNA"/>
</dbReference>
<sequence>MTFQEEQDHFQKEIDKNFISVYDLVNQLMEEKELDFKNASLFILTRINAYLTQNDNQIFFTLTEPPFTAYTLESLWNSKVTECLEFASRNGRFRSEKKAKTYGILRSEINIALNNTFAKTGNSQSEERKYNSIERETHLQMIAILAEELANHCQKYKKANGLPNNSAIANLIAERAREIRIESLEPKGVDGYRRRLTEISSYYKGE</sequence>
<reference evidence="1 2" key="1">
    <citation type="submission" date="2014-12" db="EMBL/GenBank/DDBJ databases">
        <title>Reclassification of Actinobacillus muris as Muribacter muris.</title>
        <authorList>
            <person name="Christensen H."/>
            <person name="Nicklas W."/>
            <person name="Bisgaard M."/>
        </authorList>
    </citation>
    <scope>NUCLEOTIDE SEQUENCE [LARGE SCALE GENOMIC DNA]</scope>
    <source>
        <strain evidence="1 2">Ackerman80-443D</strain>
    </source>
</reference>
<gene>
    <name evidence="1" type="ORF">RO21_11440</name>
</gene>
<dbReference type="AlphaFoldDB" id="A0A0J5P4X1"/>
<evidence type="ECO:0000313" key="1">
    <source>
        <dbReference type="EMBL" id="KMK50504.1"/>
    </source>
</evidence>
<dbReference type="RefSeq" id="WP_047977908.1">
    <property type="nucleotide sequence ID" value="NZ_JWIZ01000096.1"/>
</dbReference>
<dbReference type="STRING" id="67855.RO21_11440"/>
<dbReference type="Proteomes" id="UP000036270">
    <property type="component" value="Unassembled WGS sequence"/>
</dbReference>
<dbReference type="PATRIC" id="fig|67855.3.peg.2576"/>
<proteinExistence type="predicted"/>
<organism evidence="1 2">
    <name type="scientific">Muribacter muris</name>
    <dbReference type="NCBI Taxonomy" id="67855"/>
    <lineage>
        <taxon>Bacteria</taxon>
        <taxon>Pseudomonadati</taxon>
        <taxon>Pseudomonadota</taxon>
        <taxon>Gammaproteobacteria</taxon>
        <taxon>Pasteurellales</taxon>
        <taxon>Pasteurellaceae</taxon>
        <taxon>Muribacter</taxon>
    </lineage>
</organism>
<evidence type="ECO:0000313" key="2">
    <source>
        <dbReference type="Proteomes" id="UP000036270"/>
    </source>
</evidence>
<name>A0A0J5P4X1_9PAST</name>
<protein>
    <submittedName>
        <fullName evidence="1">Uncharacterized protein</fullName>
    </submittedName>
</protein>
<comment type="caution">
    <text evidence="1">The sequence shown here is derived from an EMBL/GenBank/DDBJ whole genome shotgun (WGS) entry which is preliminary data.</text>
</comment>
<keyword evidence="2" id="KW-1185">Reference proteome</keyword>